<protein>
    <submittedName>
        <fullName evidence="1">Uncharacterized protein</fullName>
    </submittedName>
</protein>
<dbReference type="Proteomes" id="UP000028073">
    <property type="component" value="Unassembled WGS sequence"/>
</dbReference>
<dbReference type="EMBL" id="JOKH01000004">
    <property type="protein sequence ID" value="KEQ16779.1"/>
    <property type="molecule type" value="Genomic_DNA"/>
</dbReference>
<evidence type="ECO:0000313" key="1">
    <source>
        <dbReference type="EMBL" id="KEQ16779.1"/>
    </source>
</evidence>
<sequence length="60" mass="6745">MVRKIASTNSPGKGIVTVIKKIGGWFRCLETFNAMKKNVYAIESFSYEPECSFRVGMPII</sequence>
<comment type="caution">
    <text evidence="1">The sequence shown here is derived from an EMBL/GenBank/DDBJ whole genome shotgun (WGS) entry which is preliminary data.</text>
</comment>
<reference evidence="1 2" key="1">
    <citation type="submission" date="2014-06" db="EMBL/GenBank/DDBJ databases">
        <title>Whole Genome Sequences of Three Symbiotic Endozoicomonas Bacteria.</title>
        <authorList>
            <person name="Neave M.J."/>
            <person name="Apprill A."/>
            <person name="Voolstra C.R."/>
        </authorList>
    </citation>
    <scope>NUCLEOTIDE SEQUENCE [LARGE SCALE GENOMIC DNA]</scope>
    <source>
        <strain evidence="1 2">DSM 25634</strain>
    </source>
</reference>
<keyword evidence="2" id="KW-1185">Reference proteome</keyword>
<dbReference type="AlphaFoldDB" id="A0A081NEA6"/>
<gene>
    <name evidence="1" type="ORF">GZ78_19040</name>
</gene>
<organism evidence="1 2">
    <name type="scientific">Endozoicomonas numazuensis</name>
    <dbReference type="NCBI Taxonomy" id="1137799"/>
    <lineage>
        <taxon>Bacteria</taxon>
        <taxon>Pseudomonadati</taxon>
        <taxon>Pseudomonadota</taxon>
        <taxon>Gammaproteobacteria</taxon>
        <taxon>Oceanospirillales</taxon>
        <taxon>Endozoicomonadaceae</taxon>
        <taxon>Endozoicomonas</taxon>
    </lineage>
</organism>
<name>A0A081NEA6_9GAMM</name>
<evidence type="ECO:0000313" key="2">
    <source>
        <dbReference type="Proteomes" id="UP000028073"/>
    </source>
</evidence>
<accession>A0A081NEA6</accession>
<dbReference type="STRING" id="1137799.GZ78_19040"/>
<proteinExistence type="predicted"/>